<proteinExistence type="predicted"/>
<comment type="caution">
    <text evidence="1">The sequence shown here is derived from an EMBL/GenBank/DDBJ whole genome shotgun (WGS) entry which is preliminary data.</text>
</comment>
<name>A0ACC0HG44_9ERIC</name>
<accession>A0ACC0HG44</accession>
<keyword evidence="2" id="KW-1185">Reference proteome</keyword>
<protein>
    <submittedName>
        <fullName evidence="1">Protein ACCELERATED CELL DEATH 6</fullName>
    </submittedName>
</protein>
<reference evidence="1 2" key="1">
    <citation type="journal article" date="2022" name="Plant J.">
        <title>Chromosome-level genome of Camellia lanceoleosa provides a valuable resource for understanding genome evolution and self-incompatibility.</title>
        <authorList>
            <person name="Gong W."/>
            <person name="Xiao S."/>
            <person name="Wang L."/>
            <person name="Liao Z."/>
            <person name="Chang Y."/>
            <person name="Mo W."/>
            <person name="Hu G."/>
            <person name="Li W."/>
            <person name="Zhao G."/>
            <person name="Zhu H."/>
            <person name="Hu X."/>
            <person name="Ji K."/>
            <person name="Xiang X."/>
            <person name="Song Q."/>
            <person name="Yuan D."/>
            <person name="Jin S."/>
            <person name="Zhang L."/>
        </authorList>
    </citation>
    <scope>NUCLEOTIDE SEQUENCE [LARGE SCALE GENOMIC DNA]</scope>
    <source>
        <strain evidence="1">SQ_2022a</strain>
    </source>
</reference>
<evidence type="ECO:0000313" key="2">
    <source>
        <dbReference type="Proteomes" id="UP001060215"/>
    </source>
</evidence>
<evidence type="ECO:0000313" key="1">
    <source>
        <dbReference type="EMBL" id="KAI8011888.1"/>
    </source>
</evidence>
<dbReference type="EMBL" id="CM045762">
    <property type="protein sequence ID" value="KAI8011888.1"/>
    <property type="molecule type" value="Genomic_DNA"/>
</dbReference>
<dbReference type="Proteomes" id="UP001060215">
    <property type="component" value="Chromosome 5"/>
</dbReference>
<organism evidence="1 2">
    <name type="scientific">Camellia lanceoleosa</name>
    <dbReference type="NCBI Taxonomy" id="1840588"/>
    <lineage>
        <taxon>Eukaryota</taxon>
        <taxon>Viridiplantae</taxon>
        <taxon>Streptophyta</taxon>
        <taxon>Embryophyta</taxon>
        <taxon>Tracheophyta</taxon>
        <taxon>Spermatophyta</taxon>
        <taxon>Magnoliopsida</taxon>
        <taxon>eudicotyledons</taxon>
        <taxon>Gunneridae</taxon>
        <taxon>Pentapetalae</taxon>
        <taxon>asterids</taxon>
        <taxon>Ericales</taxon>
        <taxon>Theaceae</taxon>
        <taxon>Camellia</taxon>
    </lineage>
</organism>
<sequence>MDTMATEPERLPRARARRPPLPQSRPNADIEMAVGRGVHFIETEDRETPSDSGSSSPRIGPNSSEPERLPRARARRPPLPQSRPNADIEMAVGRGIHFIETEDRETPSDSGRSSPRIGPNSPDYYIAGEPTAKEYEPSDFGRSNSMEAAIYRAAIAGDIDGLTTALQQNSQLNLLNQLTPRDDTILHIAARLGHHHLAEHIQSCYPDLFKSKNYNDDHPLHLAAAAGHLSIVQSLITNASQFARSRGPETEVVLLQEYFNVINGQNKQGNTPLHMAVKAHQYEVALFLVKRAGSVLISCFPYLEKESPLYLAAEAGHQELFELMMRFVAWNVDAQNMLKDGQPLLHVAITTRNKVILETALKYVSSLIDAPDRRGRKPLSYAASIGYVDGVCYILDTFVDCIYKRDGDGSYPIHEASSQGHIDVVKEFLQRFPDSGELLNKEGQNILHVAAKSGKANIVSYILKAPELEMLVNDTDEDGNTPLLLASKNAQAKIVSILTWDKRVGLEIENGKGLTALDVSLNVMGTTSLIHQFPVINLRDPTLPAENIETEKNSNVEVYKDRVNTLLLVATIIMTVTFAAGITVPGGYDDSETHKGMALMVKKSAFQVFVIANAVAMYSSIIVAVLLIWAQLGDLSLIRVSLNLASPLFGGALMMVAISFMTGVYLVVSNLNWLSYVILIMGLIFVLALSTLLILLFLPASLNHRMLRYIFYYPFSLWLLILKKWS</sequence>
<gene>
    <name evidence="1" type="ORF">LOK49_LG06G01732</name>
</gene>